<evidence type="ECO:0000256" key="1">
    <source>
        <dbReference type="SAM" id="MobiDB-lite"/>
    </source>
</evidence>
<name>A0AAD3TJ10_NEPGR</name>
<evidence type="ECO:0000313" key="3">
    <source>
        <dbReference type="Proteomes" id="UP001279734"/>
    </source>
</evidence>
<dbReference type="Proteomes" id="UP001279734">
    <property type="component" value="Unassembled WGS sequence"/>
</dbReference>
<comment type="caution">
    <text evidence="2">The sequence shown here is derived from an EMBL/GenBank/DDBJ whole genome shotgun (WGS) entry which is preliminary data.</text>
</comment>
<feature type="region of interest" description="Disordered" evidence="1">
    <location>
        <begin position="104"/>
        <end position="123"/>
    </location>
</feature>
<accession>A0AAD3TJ10</accession>
<evidence type="ECO:0000313" key="2">
    <source>
        <dbReference type="EMBL" id="GMH29871.1"/>
    </source>
</evidence>
<organism evidence="2 3">
    <name type="scientific">Nepenthes gracilis</name>
    <name type="common">Slender pitcher plant</name>
    <dbReference type="NCBI Taxonomy" id="150966"/>
    <lineage>
        <taxon>Eukaryota</taxon>
        <taxon>Viridiplantae</taxon>
        <taxon>Streptophyta</taxon>
        <taxon>Embryophyta</taxon>
        <taxon>Tracheophyta</taxon>
        <taxon>Spermatophyta</taxon>
        <taxon>Magnoliopsida</taxon>
        <taxon>eudicotyledons</taxon>
        <taxon>Gunneridae</taxon>
        <taxon>Pentapetalae</taxon>
        <taxon>Caryophyllales</taxon>
        <taxon>Nepenthaceae</taxon>
        <taxon>Nepenthes</taxon>
    </lineage>
</organism>
<feature type="compositionally biased region" description="Pro residues" evidence="1">
    <location>
        <begin position="111"/>
        <end position="122"/>
    </location>
</feature>
<proteinExistence type="predicted"/>
<protein>
    <submittedName>
        <fullName evidence="2">Uncharacterized protein</fullName>
    </submittedName>
</protein>
<sequence length="244" mass="27165">MGVPYGSLSMPPLTIGIPSAGQLKRVPLLLLAYFGLVNQPRQDSVRPAMIRYGTFRGARRNDERAIRHPLMPITSKVLELWKMKDSHMPCFVARQKEASLEDLRHEKPKENPPTSPQIPHRPPLLRRQWNTGSGNLNRATPPSLLTLRVSPSFVFTPTPSPPPPPPPQSVYVSLQRDLFPLGIRASAWMSASTDILNIDRERGRSHGRGLDQSVGAAAVSRRRIRAALLLGNDRGDTKWVESSI</sequence>
<reference evidence="2" key="1">
    <citation type="submission" date="2023-05" db="EMBL/GenBank/DDBJ databases">
        <title>Nepenthes gracilis genome sequencing.</title>
        <authorList>
            <person name="Fukushima K."/>
        </authorList>
    </citation>
    <scope>NUCLEOTIDE SEQUENCE</scope>
    <source>
        <strain evidence="2">SING2019-196</strain>
    </source>
</reference>
<keyword evidence="3" id="KW-1185">Reference proteome</keyword>
<dbReference type="EMBL" id="BSYO01000037">
    <property type="protein sequence ID" value="GMH29871.1"/>
    <property type="molecule type" value="Genomic_DNA"/>
</dbReference>
<gene>
    <name evidence="2" type="ORF">Nepgr_031714</name>
</gene>
<dbReference type="AlphaFoldDB" id="A0AAD3TJ10"/>